<name>A0ABD2NGC1_9CUCU</name>
<gene>
    <name evidence="1" type="ORF">HHI36_012970</name>
</gene>
<sequence>NRKNCSDVSVFDKVDTGSDYRVVRSCFRFDIKQVGKKFIKKPRFPTIDHLGARNAEYQAEIARRLQPEETLIRINIEQLKQQIKSSVVAATKKICSKVRKLKESKQTTSTVELIDIRRRLE</sequence>
<keyword evidence="2" id="KW-1185">Reference proteome</keyword>
<organism evidence="1 2">
    <name type="scientific">Cryptolaemus montrouzieri</name>
    <dbReference type="NCBI Taxonomy" id="559131"/>
    <lineage>
        <taxon>Eukaryota</taxon>
        <taxon>Metazoa</taxon>
        <taxon>Ecdysozoa</taxon>
        <taxon>Arthropoda</taxon>
        <taxon>Hexapoda</taxon>
        <taxon>Insecta</taxon>
        <taxon>Pterygota</taxon>
        <taxon>Neoptera</taxon>
        <taxon>Endopterygota</taxon>
        <taxon>Coleoptera</taxon>
        <taxon>Polyphaga</taxon>
        <taxon>Cucujiformia</taxon>
        <taxon>Coccinelloidea</taxon>
        <taxon>Coccinellidae</taxon>
        <taxon>Scymninae</taxon>
        <taxon>Scymnini</taxon>
        <taxon>Cryptolaemus</taxon>
    </lineage>
</organism>
<dbReference type="AlphaFoldDB" id="A0ABD2NGC1"/>
<reference evidence="1 2" key="1">
    <citation type="journal article" date="2021" name="BMC Biol.">
        <title>Horizontally acquired antibacterial genes associated with adaptive radiation of ladybird beetles.</title>
        <authorList>
            <person name="Li H.S."/>
            <person name="Tang X.F."/>
            <person name="Huang Y.H."/>
            <person name="Xu Z.Y."/>
            <person name="Chen M.L."/>
            <person name="Du X.Y."/>
            <person name="Qiu B.Y."/>
            <person name="Chen P.T."/>
            <person name="Zhang W."/>
            <person name="Slipinski A."/>
            <person name="Escalona H.E."/>
            <person name="Waterhouse R.M."/>
            <person name="Zwick A."/>
            <person name="Pang H."/>
        </authorList>
    </citation>
    <scope>NUCLEOTIDE SEQUENCE [LARGE SCALE GENOMIC DNA]</scope>
    <source>
        <strain evidence="1">SYSU2018</strain>
    </source>
</reference>
<protein>
    <submittedName>
        <fullName evidence="1">Uncharacterized protein</fullName>
    </submittedName>
</protein>
<evidence type="ECO:0000313" key="1">
    <source>
        <dbReference type="EMBL" id="KAL3277629.1"/>
    </source>
</evidence>
<evidence type="ECO:0000313" key="2">
    <source>
        <dbReference type="Proteomes" id="UP001516400"/>
    </source>
</evidence>
<accession>A0ABD2NGC1</accession>
<proteinExistence type="predicted"/>
<dbReference type="EMBL" id="JABFTP020000103">
    <property type="protein sequence ID" value="KAL3277629.1"/>
    <property type="molecule type" value="Genomic_DNA"/>
</dbReference>
<feature type="non-terminal residue" evidence="1">
    <location>
        <position position="1"/>
    </location>
</feature>
<comment type="caution">
    <text evidence="1">The sequence shown here is derived from an EMBL/GenBank/DDBJ whole genome shotgun (WGS) entry which is preliminary data.</text>
</comment>
<dbReference type="Proteomes" id="UP001516400">
    <property type="component" value="Unassembled WGS sequence"/>
</dbReference>